<feature type="compositionally biased region" description="Low complexity" evidence="1">
    <location>
        <begin position="175"/>
        <end position="184"/>
    </location>
</feature>
<name>A0A1G8DD12_9MICO</name>
<feature type="region of interest" description="Disordered" evidence="1">
    <location>
        <begin position="145"/>
        <end position="208"/>
    </location>
</feature>
<accession>A0A1G8DD12</accession>
<feature type="compositionally biased region" description="Polar residues" evidence="1">
    <location>
        <begin position="47"/>
        <end position="56"/>
    </location>
</feature>
<protein>
    <submittedName>
        <fullName evidence="2">Uncharacterized protein</fullName>
    </submittedName>
</protein>
<proteinExistence type="predicted"/>
<gene>
    <name evidence="2" type="ORF">SAMN04489720_1599</name>
</gene>
<feature type="compositionally biased region" description="Basic residues" evidence="1">
    <location>
        <begin position="162"/>
        <end position="171"/>
    </location>
</feature>
<dbReference type="Proteomes" id="UP000198822">
    <property type="component" value="Chromosome I"/>
</dbReference>
<keyword evidence="3" id="KW-1185">Reference proteome</keyword>
<evidence type="ECO:0000313" key="3">
    <source>
        <dbReference type="Proteomes" id="UP000198822"/>
    </source>
</evidence>
<feature type="region of interest" description="Disordered" evidence="1">
    <location>
        <begin position="230"/>
        <end position="276"/>
    </location>
</feature>
<reference evidence="3" key="1">
    <citation type="submission" date="2016-10" db="EMBL/GenBank/DDBJ databases">
        <authorList>
            <person name="Varghese N."/>
            <person name="Submissions S."/>
        </authorList>
    </citation>
    <scope>NUCLEOTIDE SEQUENCE [LARGE SCALE GENOMIC DNA]</scope>
    <source>
        <strain evidence="3">DSM 22002</strain>
    </source>
</reference>
<sequence>MHTWAGAAAVACVRGSMIDPAILARRWRLSVAQCSRGSRDVPRETSVPDTTVSVTGNRRPGHAQRRQRGDALAGLARREPSPSSMLTRSDVQVSHQLLAHRAVVQLEHQAWSDRASSSVLPSHVPGAAHLARDSRETSNAWPWTVRTPVSLSPGAEREGPLRGRRQQRRSRRSEVVSISPSVRRGWSSTKHDVTRHSATRAAVHRHRSSQDRGLPCFTWNIDCASARPRWRRGPQEVTPGLSGRPRRGLPSRHPSSTQAEARPRDVVHDQPQAPLIPCMPHALRVSRETSERPE</sequence>
<dbReference type="EMBL" id="LT629695">
    <property type="protein sequence ID" value="SDH55464.1"/>
    <property type="molecule type" value="Genomic_DNA"/>
</dbReference>
<evidence type="ECO:0000256" key="1">
    <source>
        <dbReference type="SAM" id="MobiDB-lite"/>
    </source>
</evidence>
<feature type="region of interest" description="Disordered" evidence="1">
    <location>
        <begin position="37"/>
        <end position="72"/>
    </location>
</feature>
<dbReference type="AlphaFoldDB" id="A0A1G8DD12"/>
<organism evidence="2 3">
    <name type="scientific">Agrococcus jejuensis</name>
    <dbReference type="NCBI Taxonomy" id="399736"/>
    <lineage>
        <taxon>Bacteria</taxon>
        <taxon>Bacillati</taxon>
        <taxon>Actinomycetota</taxon>
        <taxon>Actinomycetes</taxon>
        <taxon>Micrococcales</taxon>
        <taxon>Microbacteriaceae</taxon>
        <taxon>Agrococcus</taxon>
    </lineage>
</organism>
<evidence type="ECO:0000313" key="2">
    <source>
        <dbReference type="EMBL" id="SDH55464.1"/>
    </source>
</evidence>